<evidence type="ECO:0000313" key="3">
    <source>
        <dbReference type="Proteomes" id="UP001576774"/>
    </source>
</evidence>
<proteinExistence type="predicted"/>
<dbReference type="Pfam" id="PF05016">
    <property type="entry name" value="ParE_toxin"/>
    <property type="match status" value="1"/>
</dbReference>
<name>A0ABV4X1K4_9CYAN</name>
<dbReference type="InterPro" id="IPR035093">
    <property type="entry name" value="RelE/ParE_toxin_dom_sf"/>
</dbReference>
<organism evidence="2 3">
    <name type="scientific">Floridaenema aerugineum BLCC-F46</name>
    <dbReference type="NCBI Taxonomy" id="3153654"/>
    <lineage>
        <taxon>Bacteria</taxon>
        <taxon>Bacillati</taxon>
        <taxon>Cyanobacteriota</taxon>
        <taxon>Cyanophyceae</taxon>
        <taxon>Oscillatoriophycideae</taxon>
        <taxon>Aerosakkonematales</taxon>
        <taxon>Aerosakkonemataceae</taxon>
        <taxon>Floridanema</taxon>
        <taxon>Floridanema aerugineum</taxon>
    </lineage>
</organism>
<protein>
    <submittedName>
        <fullName evidence="2">Type II toxin-antitoxin system RelE/ParE family toxin</fullName>
    </submittedName>
</protein>
<accession>A0ABV4X1K4</accession>
<evidence type="ECO:0000313" key="2">
    <source>
        <dbReference type="EMBL" id="MFB2876644.1"/>
    </source>
</evidence>
<gene>
    <name evidence="2" type="ORF">ACE1CC_07105</name>
</gene>
<sequence length="106" mass="12215">MSYLVIIQPPAFAEIETAYRWMCDYLSADAANQWYYDLQDAIASLQQFPYRCSVAPEAAIIGREIRQLWVGKGRTYRILFVVEGDTIAILHIRHRRQAPLGTEPPE</sequence>
<keyword evidence="3" id="KW-1185">Reference proteome</keyword>
<dbReference type="RefSeq" id="WP_413269769.1">
    <property type="nucleotide sequence ID" value="NZ_JBHFNQ010000056.1"/>
</dbReference>
<dbReference type="Proteomes" id="UP001576774">
    <property type="component" value="Unassembled WGS sequence"/>
</dbReference>
<keyword evidence="1" id="KW-1277">Toxin-antitoxin system</keyword>
<reference evidence="2 3" key="1">
    <citation type="submission" date="2024-09" db="EMBL/GenBank/DDBJ databases">
        <title>Floridaenema gen nov. (Aerosakkonemataceae, Aerosakkonematales ord. nov., Cyanobacteria) from benthic tropical and subtropical fresh waters, with the description of four new species.</title>
        <authorList>
            <person name="Moretto J.A."/>
            <person name="Berthold D.E."/>
            <person name="Lefler F.W."/>
            <person name="Huang I.-S."/>
            <person name="Laughinghouse H. IV."/>
        </authorList>
    </citation>
    <scope>NUCLEOTIDE SEQUENCE [LARGE SCALE GENOMIC DNA]</scope>
    <source>
        <strain evidence="2 3">BLCC-F46</strain>
    </source>
</reference>
<comment type="caution">
    <text evidence="2">The sequence shown here is derived from an EMBL/GenBank/DDBJ whole genome shotgun (WGS) entry which is preliminary data.</text>
</comment>
<dbReference type="SUPFAM" id="SSF143011">
    <property type="entry name" value="RelE-like"/>
    <property type="match status" value="1"/>
</dbReference>
<dbReference type="EMBL" id="JBHFNQ010000056">
    <property type="protein sequence ID" value="MFB2876644.1"/>
    <property type="molecule type" value="Genomic_DNA"/>
</dbReference>
<dbReference type="Gene3D" id="3.30.2310.20">
    <property type="entry name" value="RelE-like"/>
    <property type="match status" value="1"/>
</dbReference>
<dbReference type="InterPro" id="IPR007712">
    <property type="entry name" value="RelE/ParE_toxin"/>
</dbReference>
<evidence type="ECO:0000256" key="1">
    <source>
        <dbReference type="ARBA" id="ARBA00022649"/>
    </source>
</evidence>